<organism evidence="1 2">
    <name type="scientific">Candidatus Zambryskibacteria bacterium RIFCSPHIGHO2_02_FULL_43_37</name>
    <dbReference type="NCBI Taxonomy" id="1802749"/>
    <lineage>
        <taxon>Bacteria</taxon>
        <taxon>Candidatus Zambryskiibacteriota</taxon>
    </lineage>
</organism>
<reference evidence="1 2" key="1">
    <citation type="journal article" date="2016" name="Nat. Commun.">
        <title>Thousands of microbial genomes shed light on interconnected biogeochemical processes in an aquifer system.</title>
        <authorList>
            <person name="Anantharaman K."/>
            <person name="Brown C.T."/>
            <person name="Hug L.A."/>
            <person name="Sharon I."/>
            <person name="Castelle C.J."/>
            <person name="Probst A.J."/>
            <person name="Thomas B.C."/>
            <person name="Singh A."/>
            <person name="Wilkins M.J."/>
            <person name="Karaoz U."/>
            <person name="Brodie E.L."/>
            <person name="Williams K.H."/>
            <person name="Hubbard S.S."/>
            <person name="Banfield J.F."/>
        </authorList>
    </citation>
    <scope>NUCLEOTIDE SEQUENCE [LARGE SCALE GENOMIC DNA]</scope>
</reference>
<dbReference type="Proteomes" id="UP000177279">
    <property type="component" value="Unassembled WGS sequence"/>
</dbReference>
<dbReference type="Gene3D" id="3.20.20.80">
    <property type="entry name" value="Glycosidases"/>
    <property type="match status" value="1"/>
</dbReference>
<accession>A0A1G2TG99</accession>
<evidence type="ECO:0008006" key="3">
    <source>
        <dbReference type="Google" id="ProtNLM"/>
    </source>
</evidence>
<sequence>MVIAVLAVVRIARRDSQQNFLQQLFNRDKTPSSLTTTTAVGDVPPEYKALYDKIDGKLTSFNRKLSSEWSGNKSSVIFSATLAPTNPNLGDTLLSAETYNSAITYVDRLQQLGVRAITIDINFPLLDPDFRGPEKSAQYLEFYKKLVGEIKNRGLSVTIEIQPIFPDFSPLPVKKYYDTLTVETYKQRAAQMNKTVALELRPAYLTVANEPETAARNLSLPVGNIETAVDEVKYILSELDKLGLDNIKYGAGFGNWQADYQNWAQRYTQLPNLDFLNIHIYPVDGDLLNRILTIDDIAKKYGKRLAVHEAWLYKWQIGERTGNMAASAGTFAKDSYSFWQPLDAKFMETLYLLGESRNFEYVSPFWSNFFFGYFDYNEVKNISGTKMMGNMISAGSTAAKQGKITETGRKYQTLISK</sequence>
<dbReference type="EMBL" id="MHVS01000005">
    <property type="protein sequence ID" value="OHA96324.1"/>
    <property type="molecule type" value="Genomic_DNA"/>
</dbReference>
<name>A0A1G2TG99_9BACT</name>
<proteinExistence type="predicted"/>
<evidence type="ECO:0000313" key="2">
    <source>
        <dbReference type="Proteomes" id="UP000177279"/>
    </source>
</evidence>
<evidence type="ECO:0000313" key="1">
    <source>
        <dbReference type="EMBL" id="OHA96324.1"/>
    </source>
</evidence>
<dbReference type="SUPFAM" id="SSF51445">
    <property type="entry name" value="(Trans)glycosidases"/>
    <property type="match status" value="1"/>
</dbReference>
<protein>
    <recommendedName>
        <fullName evidence="3">Xylose isomerase-like TIM barrel domain-containing protein</fullName>
    </recommendedName>
</protein>
<dbReference type="InterPro" id="IPR017853">
    <property type="entry name" value="GH"/>
</dbReference>
<dbReference type="AlphaFoldDB" id="A0A1G2TG99"/>
<comment type="caution">
    <text evidence="1">The sequence shown here is derived from an EMBL/GenBank/DDBJ whole genome shotgun (WGS) entry which is preliminary data.</text>
</comment>
<gene>
    <name evidence="1" type="ORF">A3D49_00295</name>
</gene>